<proteinExistence type="predicted"/>
<accession>A0A0E9NRN7</accession>
<keyword evidence="2" id="KW-1185">Reference proteome</keyword>
<gene>
    <name evidence="1" type="ORF">G7K_6429-t1</name>
</gene>
<evidence type="ECO:0000313" key="2">
    <source>
        <dbReference type="Proteomes" id="UP000033140"/>
    </source>
</evidence>
<reference evidence="1 2" key="2">
    <citation type="journal article" date="2014" name="J. Gen. Appl. Microbiol.">
        <title>The early diverging ascomycetous budding yeast Saitoella complicata has three histone deacetylases belonging to the Clr6, Hos2, and Rpd3 lineages.</title>
        <authorList>
            <person name="Nishida H."/>
            <person name="Matsumoto T."/>
            <person name="Kondo S."/>
            <person name="Hamamoto M."/>
            <person name="Yoshikawa H."/>
        </authorList>
    </citation>
    <scope>NUCLEOTIDE SEQUENCE [LARGE SCALE GENOMIC DNA]</scope>
    <source>
        <strain evidence="1 2">NRRL Y-17804</strain>
    </source>
</reference>
<evidence type="ECO:0000313" key="1">
    <source>
        <dbReference type="EMBL" id="GAO52351.1"/>
    </source>
</evidence>
<protein>
    <submittedName>
        <fullName evidence="1">Uncharacterized protein</fullName>
    </submittedName>
</protein>
<name>A0A0E9NRN7_SAICN</name>
<sequence>MQVTVPFVDDVNGHVLDELHLFGKAYPLLLAIDKSSCQNRFNTMSSNRHPTGAEIDNWNSAYSPPRVPLLAYGFGAEKPTLPAYLSILGYYVSGATDDLEALREAYDAAELKPAGVVVDKNITKEEVTRVREEMTGVPVLSISFELLTASTMRGEVAQVNDCFFETIWKTGLGASLKAN</sequence>
<comment type="caution">
    <text evidence="1">The sequence shown here is derived from an EMBL/GenBank/DDBJ whole genome shotgun (WGS) entry which is preliminary data.</text>
</comment>
<organism evidence="1 2">
    <name type="scientific">Saitoella complicata (strain BCRC 22490 / CBS 7301 / JCM 7358 / NBRC 10748 / NRRL Y-17804)</name>
    <dbReference type="NCBI Taxonomy" id="698492"/>
    <lineage>
        <taxon>Eukaryota</taxon>
        <taxon>Fungi</taxon>
        <taxon>Dikarya</taxon>
        <taxon>Ascomycota</taxon>
        <taxon>Taphrinomycotina</taxon>
        <taxon>Taphrinomycotina incertae sedis</taxon>
        <taxon>Saitoella</taxon>
    </lineage>
</organism>
<reference evidence="1 2" key="3">
    <citation type="journal article" date="2015" name="Genome Announc.">
        <title>Draft Genome Sequence of the Archiascomycetous Yeast Saitoella complicata.</title>
        <authorList>
            <person name="Yamauchi K."/>
            <person name="Kondo S."/>
            <person name="Hamamoto M."/>
            <person name="Takahashi Y."/>
            <person name="Ogura Y."/>
            <person name="Hayashi T."/>
            <person name="Nishida H."/>
        </authorList>
    </citation>
    <scope>NUCLEOTIDE SEQUENCE [LARGE SCALE GENOMIC DNA]</scope>
    <source>
        <strain evidence="1 2">NRRL Y-17804</strain>
    </source>
</reference>
<reference evidence="1 2" key="1">
    <citation type="journal article" date="2011" name="J. Gen. Appl. Microbiol.">
        <title>Draft genome sequencing of the enigmatic yeast Saitoella complicata.</title>
        <authorList>
            <person name="Nishida H."/>
            <person name="Hamamoto M."/>
            <person name="Sugiyama J."/>
        </authorList>
    </citation>
    <scope>NUCLEOTIDE SEQUENCE [LARGE SCALE GENOMIC DNA]</scope>
    <source>
        <strain evidence="1 2">NRRL Y-17804</strain>
    </source>
</reference>
<dbReference type="AlphaFoldDB" id="A0A0E9NRN7"/>
<dbReference type="Proteomes" id="UP000033140">
    <property type="component" value="Unassembled WGS sequence"/>
</dbReference>
<dbReference type="EMBL" id="BACD03000066">
    <property type="protein sequence ID" value="GAO52351.1"/>
    <property type="molecule type" value="Genomic_DNA"/>
</dbReference>